<feature type="region of interest" description="Disordered" evidence="1">
    <location>
        <begin position="1"/>
        <end position="54"/>
    </location>
</feature>
<reference evidence="2 3" key="1">
    <citation type="submission" date="2020-08" db="EMBL/GenBank/DDBJ databases">
        <title>Sequencing the genomes of 1000 actinobacteria strains.</title>
        <authorList>
            <person name="Klenk H.-P."/>
        </authorList>
    </citation>
    <scope>NUCLEOTIDE SEQUENCE [LARGE SCALE GENOMIC DNA]</scope>
    <source>
        <strain evidence="2 3">DSM 43023</strain>
    </source>
</reference>
<dbReference type="InterPro" id="IPR003615">
    <property type="entry name" value="HNH_nuc"/>
</dbReference>
<proteinExistence type="predicted"/>
<dbReference type="CDD" id="cd00085">
    <property type="entry name" value="HNHc"/>
    <property type="match status" value="1"/>
</dbReference>
<feature type="compositionally biased region" description="Low complexity" evidence="1">
    <location>
        <begin position="26"/>
        <end position="35"/>
    </location>
</feature>
<sequence>MKRGNGLQRTTPLMAKKPMARGKGLKAGAATPTRKAPAKKAPRNTGPTPAVRQAVRDRDLDTCIVCGVVVSGRPASIHHRRNRGMGGSSDPRINDVTNLLVVCGDGTSGCHGMLTDRPWELDAEKHGWIIGRNSIADPALVPVLVAWLGWAYPLADGTWQVIEDIAAVTS</sequence>
<name>A0A7W7RYP8_9ACTN</name>
<protein>
    <recommendedName>
        <fullName evidence="4">HNH endonuclease</fullName>
    </recommendedName>
</protein>
<evidence type="ECO:0000313" key="2">
    <source>
        <dbReference type="EMBL" id="MBB4940698.1"/>
    </source>
</evidence>
<comment type="caution">
    <text evidence="2">The sequence shown here is derived from an EMBL/GenBank/DDBJ whole genome shotgun (WGS) entry which is preliminary data.</text>
</comment>
<keyword evidence="3" id="KW-1185">Reference proteome</keyword>
<dbReference type="RefSeq" id="WP_184756867.1">
    <property type="nucleotide sequence ID" value="NZ_BAABEK010000005.1"/>
</dbReference>
<dbReference type="AlphaFoldDB" id="A0A7W7RYP8"/>
<evidence type="ECO:0000256" key="1">
    <source>
        <dbReference type="SAM" id="MobiDB-lite"/>
    </source>
</evidence>
<evidence type="ECO:0000313" key="3">
    <source>
        <dbReference type="Proteomes" id="UP000534286"/>
    </source>
</evidence>
<gene>
    <name evidence="2" type="ORF">FHR32_005075</name>
</gene>
<organism evidence="2 3">
    <name type="scientific">Streptosporangium album</name>
    <dbReference type="NCBI Taxonomy" id="47479"/>
    <lineage>
        <taxon>Bacteria</taxon>
        <taxon>Bacillati</taxon>
        <taxon>Actinomycetota</taxon>
        <taxon>Actinomycetes</taxon>
        <taxon>Streptosporangiales</taxon>
        <taxon>Streptosporangiaceae</taxon>
        <taxon>Streptosporangium</taxon>
    </lineage>
</organism>
<dbReference type="Proteomes" id="UP000534286">
    <property type="component" value="Unassembled WGS sequence"/>
</dbReference>
<dbReference type="EMBL" id="JACHJU010000002">
    <property type="protein sequence ID" value="MBB4940698.1"/>
    <property type="molecule type" value="Genomic_DNA"/>
</dbReference>
<evidence type="ECO:0008006" key="4">
    <source>
        <dbReference type="Google" id="ProtNLM"/>
    </source>
</evidence>
<accession>A0A7W7RYP8</accession>